<gene>
    <name evidence="1" type="ORF">HDF09_000571</name>
</gene>
<accession>A0A7W8IGG4</accession>
<evidence type="ECO:0000313" key="2">
    <source>
        <dbReference type="Proteomes" id="UP000568106"/>
    </source>
</evidence>
<comment type="caution">
    <text evidence="1">The sequence shown here is derived from an EMBL/GenBank/DDBJ whole genome shotgun (WGS) entry which is preliminary data.</text>
</comment>
<protein>
    <submittedName>
        <fullName evidence="1">Uncharacterized protein</fullName>
    </submittedName>
</protein>
<name>A0A7W8IGG4_9BACT</name>
<dbReference type="EMBL" id="JACHDY010000001">
    <property type="protein sequence ID" value="MBB5315921.1"/>
    <property type="molecule type" value="Genomic_DNA"/>
</dbReference>
<keyword evidence="2" id="KW-1185">Reference proteome</keyword>
<dbReference type="AlphaFoldDB" id="A0A7W8IGG4"/>
<sequence>MVMNQSQLLSSWPNLEKRPACDEGMELARSFLKAARECVNTLGKRRTSGSRAELLWTYNAMVQHGDSCQKCNEG</sequence>
<dbReference type="Proteomes" id="UP000568106">
    <property type="component" value="Unassembled WGS sequence"/>
</dbReference>
<proteinExistence type="predicted"/>
<organism evidence="1 2">
    <name type="scientific">Tunturiibacter empetritectus</name>
    <dbReference type="NCBI Taxonomy" id="3069691"/>
    <lineage>
        <taxon>Bacteria</taxon>
        <taxon>Pseudomonadati</taxon>
        <taxon>Acidobacteriota</taxon>
        <taxon>Terriglobia</taxon>
        <taxon>Terriglobales</taxon>
        <taxon>Acidobacteriaceae</taxon>
        <taxon>Tunturiibacter</taxon>
    </lineage>
</organism>
<reference evidence="1" key="1">
    <citation type="submission" date="2020-08" db="EMBL/GenBank/DDBJ databases">
        <title>Genomic Encyclopedia of Type Strains, Phase IV (KMG-V): Genome sequencing to study the core and pangenomes of soil and plant-associated prokaryotes.</title>
        <authorList>
            <person name="Whitman W."/>
        </authorList>
    </citation>
    <scope>NUCLEOTIDE SEQUENCE [LARGE SCALE GENOMIC DNA]</scope>
    <source>
        <strain evidence="1">M8UP27</strain>
    </source>
</reference>
<evidence type="ECO:0000313" key="1">
    <source>
        <dbReference type="EMBL" id="MBB5315921.1"/>
    </source>
</evidence>